<dbReference type="GO" id="GO:0019825">
    <property type="term" value="F:oxygen binding"/>
    <property type="evidence" value="ECO:0007669"/>
    <property type="project" value="InterPro"/>
</dbReference>
<dbReference type="GO" id="GO:0020037">
    <property type="term" value="F:heme binding"/>
    <property type="evidence" value="ECO:0007669"/>
    <property type="project" value="InterPro"/>
</dbReference>
<organism evidence="3 4">
    <name type="scientific">Polarella glacialis</name>
    <name type="common">Dinoflagellate</name>
    <dbReference type="NCBI Taxonomy" id="89957"/>
    <lineage>
        <taxon>Eukaryota</taxon>
        <taxon>Sar</taxon>
        <taxon>Alveolata</taxon>
        <taxon>Dinophyceae</taxon>
        <taxon>Suessiales</taxon>
        <taxon>Suessiaceae</taxon>
        <taxon>Polarella</taxon>
    </lineage>
</organism>
<keyword evidence="2" id="KW-1133">Transmembrane helix</keyword>
<dbReference type="Gene3D" id="1.10.490.10">
    <property type="entry name" value="Globins"/>
    <property type="match status" value="1"/>
</dbReference>
<comment type="caution">
    <text evidence="3">The sequence shown here is derived from an EMBL/GenBank/DDBJ whole genome shotgun (WGS) entry which is preliminary data.</text>
</comment>
<proteinExistence type="predicted"/>
<feature type="region of interest" description="Disordered" evidence="1">
    <location>
        <begin position="109"/>
        <end position="140"/>
    </location>
</feature>
<evidence type="ECO:0000313" key="4">
    <source>
        <dbReference type="Proteomes" id="UP000626109"/>
    </source>
</evidence>
<feature type="transmembrane region" description="Helical" evidence="2">
    <location>
        <begin position="12"/>
        <end position="30"/>
    </location>
</feature>
<name>A0A813KFD4_POLGL</name>
<evidence type="ECO:0000256" key="1">
    <source>
        <dbReference type="SAM" id="MobiDB-lite"/>
    </source>
</evidence>
<dbReference type="EMBL" id="CAJNNW010028772">
    <property type="protein sequence ID" value="CAE8697567.1"/>
    <property type="molecule type" value="Genomic_DNA"/>
</dbReference>
<reference evidence="3" key="1">
    <citation type="submission" date="2021-02" db="EMBL/GenBank/DDBJ databases">
        <authorList>
            <person name="Dougan E. K."/>
            <person name="Rhodes N."/>
            <person name="Thang M."/>
            <person name="Chan C."/>
        </authorList>
    </citation>
    <scope>NUCLEOTIDE SEQUENCE</scope>
</reference>
<feature type="non-terminal residue" evidence="3">
    <location>
        <position position="328"/>
    </location>
</feature>
<sequence length="328" mass="36786">MWHSALRSPGGFIWSLAICLIEMLCGLGTVESIVGLTQDDVSNFEHIASQCLLLCTEYVHQLVLSYAGKDVQGVHRDSLTKVMRCVFLENSKTRMTVREIGSLEAFSAQTGPLPKPVSRRHEDSVRADEDARSHSTGHQVDGEADSLALRFEADFRRPVERPLLERIGGSMIVHRVVNKAYDWLLPRPEFGRFFLACPLKMGRMRAGISSVVLELLSNPEKCDLDMITNVHWNMNVSDLLFTDFTDCLIELFRTLTLGSRADSTMADLQKCLETLRVPITAGHRARLAAAQTDRCPQEVVWLVSSLETNTEDFARALLDLLVQDARLE</sequence>
<dbReference type="SUPFAM" id="SSF46458">
    <property type="entry name" value="Globin-like"/>
    <property type="match status" value="1"/>
</dbReference>
<evidence type="ECO:0000256" key="2">
    <source>
        <dbReference type="SAM" id="Phobius"/>
    </source>
</evidence>
<gene>
    <name evidence="3" type="ORF">PGLA2088_LOCUS30360</name>
</gene>
<keyword evidence="2" id="KW-0812">Transmembrane</keyword>
<protein>
    <submittedName>
        <fullName evidence="3">Uncharacterized protein</fullName>
    </submittedName>
</protein>
<feature type="compositionally biased region" description="Basic and acidic residues" evidence="1">
    <location>
        <begin position="119"/>
        <end position="133"/>
    </location>
</feature>
<keyword evidence="2" id="KW-0472">Membrane</keyword>
<dbReference type="Proteomes" id="UP000626109">
    <property type="component" value="Unassembled WGS sequence"/>
</dbReference>
<accession>A0A813KFD4</accession>
<dbReference type="AlphaFoldDB" id="A0A813KFD4"/>
<dbReference type="InterPro" id="IPR012292">
    <property type="entry name" value="Globin/Proto"/>
</dbReference>
<dbReference type="InterPro" id="IPR009050">
    <property type="entry name" value="Globin-like_sf"/>
</dbReference>
<evidence type="ECO:0000313" key="3">
    <source>
        <dbReference type="EMBL" id="CAE8697567.1"/>
    </source>
</evidence>